<keyword evidence="1" id="KW-0862">Zinc</keyword>
<feature type="compositionally biased region" description="Basic and acidic residues" evidence="2">
    <location>
        <begin position="1195"/>
        <end position="1208"/>
    </location>
</feature>
<evidence type="ECO:0000256" key="2">
    <source>
        <dbReference type="SAM" id="MobiDB-lite"/>
    </source>
</evidence>
<organism evidence="4 5">
    <name type="scientific">Elysia crispata</name>
    <name type="common">lettuce slug</name>
    <dbReference type="NCBI Taxonomy" id="231223"/>
    <lineage>
        <taxon>Eukaryota</taxon>
        <taxon>Metazoa</taxon>
        <taxon>Spiralia</taxon>
        <taxon>Lophotrochozoa</taxon>
        <taxon>Mollusca</taxon>
        <taxon>Gastropoda</taxon>
        <taxon>Heterobranchia</taxon>
        <taxon>Euthyneura</taxon>
        <taxon>Panpulmonata</taxon>
        <taxon>Sacoglossa</taxon>
        <taxon>Placobranchoidea</taxon>
        <taxon>Plakobranchidae</taxon>
        <taxon>Elysia</taxon>
    </lineage>
</organism>
<feature type="compositionally biased region" description="Basic residues" evidence="2">
    <location>
        <begin position="1"/>
        <end position="16"/>
    </location>
</feature>
<feature type="region of interest" description="Disordered" evidence="2">
    <location>
        <begin position="627"/>
        <end position="662"/>
    </location>
</feature>
<feature type="region of interest" description="Disordered" evidence="2">
    <location>
        <begin position="1484"/>
        <end position="1510"/>
    </location>
</feature>
<dbReference type="PROSITE" id="PS00028">
    <property type="entry name" value="ZINC_FINGER_C2H2_1"/>
    <property type="match status" value="2"/>
</dbReference>
<protein>
    <recommendedName>
        <fullName evidence="3">C2H2-type domain-containing protein</fullName>
    </recommendedName>
</protein>
<dbReference type="EMBL" id="JAWDGP010006927">
    <property type="protein sequence ID" value="KAK3732830.1"/>
    <property type="molecule type" value="Genomic_DNA"/>
</dbReference>
<dbReference type="InterPro" id="IPR036236">
    <property type="entry name" value="Znf_C2H2_sf"/>
</dbReference>
<dbReference type="GO" id="GO:0008270">
    <property type="term" value="F:zinc ion binding"/>
    <property type="evidence" value="ECO:0007669"/>
    <property type="project" value="UniProtKB-KW"/>
</dbReference>
<feature type="region of interest" description="Disordered" evidence="2">
    <location>
        <begin position="1192"/>
        <end position="1267"/>
    </location>
</feature>
<evidence type="ECO:0000256" key="1">
    <source>
        <dbReference type="PROSITE-ProRule" id="PRU00042"/>
    </source>
</evidence>
<keyword evidence="1" id="KW-0479">Metal-binding</keyword>
<sequence length="2213" mass="241182">MAFRRKSARPVNKLRHHMMEEEHEEEQDGEKEREAGVNDNDNDDDEDDDDDDDVSDVTTSPKTVPTLSCVLSTPSMKVTRGSPLALKPRDQVLTDLYRSTNVAGQETASPVLVSMMSSETSQSPTSMHLRQNMIGRETASPAPLPKTHPFLAMPSDIYRDFEKLKSATRMDTTELMRKLIQDYTRLTESQVQNGPQYSGDILEVNTKPTHPACPPISRSSLRTLSGPLDLSPKSGYLAGQGPTAFTDDHAGMRNVLAGDKVSSPGGGDGGGGGVYPSKLNGMVQSEAIPLDLSMHSKQRNGIFSSCANTVSSLDEHVKKLHNQRHLDFLQQQQQEQQPALPLTSGALHTSRDTVCTFSSGSNQYLRILLNQAAPRDDPASLTSASSSLLSTSVGSVSSGPAESYVIDLEPGRSSISESSTQEQRIYVPVQQKNPTKSYESFTPSKLFSSPLHPRIPEQAVKDSQTPTQNTLSSLTVQHCKKISVLDSSNFMLHKAEDHVISENLQSRHDVAESLEEKLRPLPSYSEALSSIILSKQHHIKQENFVSSSGEAARGHVASSQLFAPEHVTLLHSDQHMDVRFVPYSSLGKLSCPNTVDCNTRNQENHNMLSRNMFSLPREDLNSRVKLGVSQTPVKGDKDDTLSPRCDSPVSSSRLREDSPTSKLSFLPVSKSLHSHDIKRPACGENQGVTAIFGNALTPSNLSLSNVLFDSKPVVLASASGADGKPVDTLTSEEIPIVSDTGSVTLTGVPTAYIMAQAGTGEDGLNSVLAIPVIHGGNLPSAFTGLQPIAFAPHSVAPATLLKDSLYSVASTLKQQNREDGQSDGQLPQASLEEKLTSQNNRPSFRKGNNEFLLTEEYDQIERFGENLSSNEANTENSVDNCIKSVALTQISDTKSKAGRPRGRGGRGGGKGVASKEMKLLTENTLFPGVYTSILKLPWSRRTRNKAKAKTVSQMRKEAQAIAVAKEKQKSSQLTVLGDNISPTDYRSDMKSGFLNGNISSCGNNKDLSNISTTVPNLCPDFHERDNSETQENCFLQKKDQETEIKESSDGIKIHFPHLDEVLRQSYALQRSLQKKDNISAEPLETSSKSSLSLDLCNLNGCKSQLFQNTNISSLSGLTSSQFQRALETSPLVPLMTSTLHSTDSDRVLNSPSHSEEASNQLPVDNPSQRDFSTSSASSQSAMFDLFVSSPQTCEIPRESEKQNGEKKRGVASPESKSPSTHRRRGRPPKPSGFTPPLSDIIDSNVPEDPSDMIASPATATRQTSSRASLTGGVCIIPNFASTNLEVTHAPRNQRTINDDQTEEMTLEKKISLLTQQIGVEMSQSLRGVKNFQQTELCDATSAQTSAKIMGEENKVKEKYLPGMDQNNLRLNPAVSELMNRPGCDSRFQFMESLNDVHLRHSTNNTIEHSTNVSGSNTWALNRTIFPKRVASETSVPSSDTSPHSQLSLATAITETHLTPAPRRKKVSRLLKSDENFMYATFKIKPKGGLTPRKPRRKRKGSDVMRDRSVGTAVKKKLQVNLDSGAEVMTVEPTLRSSILWKFHEQYTPTPGVDGTHDEWLQNPVTSEHSTAVMSAACDICGTNSNNQPSFLAGLKTCRKCYPYNDKADHHKKETTVANIQLNVSNLQNSDQDYITPAIHRKSPSIISNHHQFPVSELSASSNVDSRYLTTDLRDSGIPVRIEPASSSSQPDMLSASCMTCGQTFHKFYSDPRGSCDSCLSVAPRVISSSKLFSLIDSPSESSTVSASQSFSSPLVSPVTTADVSLSSSTLSFPAAPSVIMAPTSSSSTPHIFSLSSLQPCSTDLEHSSMITAPTNTLADISCTEPGTLFFSPTSNAMILLADNSGRADSIRSLPVASVANVLTSPMVRDQKVSRLSSSSLSLSSVPFSPISSPAVCRPGGDLLSSKPTPGREANKRIQSAKVSGNNLYCSICRMKFAKICDYLSHVRQVHDKDKAVSRPGILYSFKASKYNTDSFSSPKKPSKRPTRVSKTKKSLAHKTLTCPVEDCPHFFREEKEIGGHFLRKHPDLLLCPYHDCTYTCRTREDLQSHISVEHDASNICDSSDTTDQSSAGVSANGRASLTGPADVREIRTGLNTAGLSEDPSGQKFETSSEAAEMNCSGLSDESEKPVEQTQDEMDQHLNPKLSLDLIDAPGESDIASNHVTAPSQSASEKPLQCEFCDYRCRQKNALSWHMRKHPEAAGQYRKYNTISEK</sequence>
<dbReference type="Gene3D" id="3.30.160.60">
    <property type="entry name" value="Classic Zinc Finger"/>
    <property type="match status" value="1"/>
</dbReference>
<dbReference type="SUPFAM" id="SSF57667">
    <property type="entry name" value="beta-beta-alpha zinc fingers"/>
    <property type="match status" value="1"/>
</dbReference>
<feature type="region of interest" description="Disordered" evidence="2">
    <location>
        <begin position="891"/>
        <end position="913"/>
    </location>
</feature>
<keyword evidence="5" id="KW-1185">Reference proteome</keyword>
<evidence type="ECO:0000313" key="4">
    <source>
        <dbReference type="EMBL" id="KAK3732830.1"/>
    </source>
</evidence>
<dbReference type="SMART" id="SM00355">
    <property type="entry name" value="ZnF_C2H2"/>
    <property type="match status" value="4"/>
</dbReference>
<feature type="compositionally biased region" description="Acidic residues" evidence="2">
    <location>
        <begin position="40"/>
        <end position="55"/>
    </location>
</feature>
<reference evidence="4" key="1">
    <citation type="journal article" date="2023" name="G3 (Bethesda)">
        <title>A reference genome for the long-term kleptoplast-retaining sea slug Elysia crispata morphotype clarki.</title>
        <authorList>
            <person name="Eastman K.E."/>
            <person name="Pendleton A.L."/>
            <person name="Shaikh M.A."/>
            <person name="Suttiyut T."/>
            <person name="Ogas R."/>
            <person name="Tomko P."/>
            <person name="Gavelis G."/>
            <person name="Widhalm J.R."/>
            <person name="Wisecaver J.H."/>
        </authorList>
    </citation>
    <scope>NUCLEOTIDE SEQUENCE</scope>
    <source>
        <strain evidence="4">ECLA1</strain>
    </source>
</reference>
<dbReference type="Proteomes" id="UP001283361">
    <property type="component" value="Unassembled WGS sequence"/>
</dbReference>
<keyword evidence="1" id="KW-0863">Zinc-finger</keyword>
<feature type="domain" description="C2H2-type" evidence="3">
    <location>
        <begin position="1927"/>
        <end position="1955"/>
    </location>
</feature>
<proteinExistence type="predicted"/>
<comment type="caution">
    <text evidence="4">The sequence shown here is derived from an EMBL/GenBank/DDBJ whole genome shotgun (WGS) entry which is preliminary data.</text>
</comment>
<name>A0AAE1CT36_9GAST</name>
<dbReference type="PROSITE" id="PS50157">
    <property type="entry name" value="ZINC_FINGER_C2H2_2"/>
    <property type="match status" value="1"/>
</dbReference>
<feature type="compositionally biased region" description="Polar residues" evidence="2">
    <location>
        <begin position="2059"/>
        <end position="2079"/>
    </location>
</feature>
<feature type="compositionally biased region" description="Polar residues" evidence="2">
    <location>
        <begin position="1142"/>
        <end position="1166"/>
    </location>
</feature>
<evidence type="ECO:0000313" key="5">
    <source>
        <dbReference type="Proteomes" id="UP001283361"/>
    </source>
</evidence>
<feature type="compositionally biased region" description="Polar residues" evidence="2">
    <location>
        <begin position="1257"/>
        <end position="1267"/>
    </location>
</feature>
<feature type="region of interest" description="Disordered" evidence="2">
    <location>
        <begin position="2058"/>
        <end position="2136"/>
    </location>
</feature>
<feature type="region of interest" description="Disordered" evidence="2">
    <location>
        <begin position="1971"/>
        <end position="1994"/>
    </location>
</feature>
<accession>A0AAE1CT36</accession>
<gene>
    <name evidence="4" type="ORF">RRG08_020764</name>
</gene>
<feature type="region of interest" description="Disordered" evidence="2">
    <location>
        <begin position="1142"/>
        <end position="1176"/>
    </location>
</feature>
<feature type="region of interest" description="Disordered" evidence="2">
    <location>
        <begin position="1"/>
        <end position="68"/>
    </location>
</feature>
<feature type="compositionally biased region" description="Basic residues" evidence="2">
    <location>
        <begin position="1980"/>
        <end position="1994"/>
    </location>
</feature>
<feature type="compositionally biased region" description="Polar residues" evidence="2">
    <location>
        <begin position="58"/>
        <end position="68"/>
    </location>
</feature>
<dbReference type="InterPro" id="IPR013087">
    <property type="entry name" value="Znf_C2H2_type"/>
</dbReference>
<evidence type="ECO:0000259" key="3">
    <source>
        <dbReference type="PROSITE" id="PS50157"/>
    </source>
</evidence>